<dbReference type="GO" id="GO:0005524">
    <property type="term" value="F:ATP binding"/>
    <property type="evidence" value="ECO:0007669"/>
    <property type="project" value="UniProtKB-KW"/>
</dbReference>
<dbReference type="InterPro" id="IPR024953">
    <property type="entry name" value="PP_kinase_middle"/>
</dbReference>
<evidence type="ECO:0000256" key="4">
    <source>
        <dbReference type="ARBA" id="ARBA00022741"/>
    </source>
</evidence>
<dbReference type="InterPro" id="IPR003414">
    <property type="entry name" value="PP_kinase"/>
</dbReference>
<feature type="binding site" evidence="8">
    <location>
        <position position="617"/>
    </location>
    <ligand>
        <name>ATP</name>
        <dbReference type="ChEBI" id="CHEBI:30616"/>
    </ligand>
</feature>
<dbReference type="InterPro" id="IPR025200">
    <property type="entry name" value="PPK_C_dom2"/>
</dbReference>
<dbReference type="PANTHER" id="PTHR30218">
    <property type="entry name" value="POLYPHOSPHATE KINASE"/>
    <property type="match status" value="1"/>
</dbReference>
<gene>
    <name evidence="16" type="primary">ppk1</name>
    <name evidence="8" type="synonym">ppk</name>
    <name evidence="16" type="ORF">NM125_06225</name>
</gene>
<feature type="domain" description="Polyphosphate kinase C-terminal" evidence="15">
    <location>
        <begin position="383"/>
        <end position="548"/>
    </location>
</feature>
<comment type="cofactor">
    <cofactor evidence="8">
        <name>Mg(2+)</name>
        <dbReference type="ChEBI" id="CHEBI:18420"/>
    </cofactor>
</comment>
<evidence type="ECO:0000256" key="8">
    <source>
        <dbReference type="HAMAP-Rule" id="MF_00347"/>
    </source>
</evidence>
<evidence type="ECO:0000259" key="14">
    <source>
        <dbReference type="Pfam" id="PF13090"/>
    </source>
</evidence>
<dbReference type="Gene3D" id="3.30.1840.10">
    <property type="entry name" value="Polyphosphate kinase middle domain"/>
    <property type="match status" value="1"/>
</dbReference>
<dbReference type="AlphaFoldDB" id="A0A9X2L2Q8"/>
<dbReference type="NCBIfam" id="NF003921">
    <property type="entry name" value="PRK05443.2-2"/>
    <property type="match status" value="1"/>
</dbReference>
<evidence type="ECO:0000256" key="9">
    <source>
        <dbReference type="RuleBase" id="RU003800"/>
    </source>
</evidence>
<feature type="region of interest" description="Disordered" evidence="11">
    <location>
        <begin position="1"/>
        <end position="31"/>
    </location>
</feature>
<keyword evidence="5 8" id="KW-0418">Kinase</keyword>
<dbReference type="PANTHER" id="PTHR30218:SF0">
    <property type="entry name" value="POLYPHOSPHATE KINASE"/>
    <property type="match status" value="1"/>
</dbReference>
<feature type="binding site" evidence="8">
    <location>
        <position position="96"/>
    </location>
    <ligand>
        <name>ATP</name>
        <dbReference type="ChEBI" id="CHEBI:30616"/>
    </ligand>
</feature>
<feature type="coiled-coil region" evidence="10">
    <location>
        <begin position="66"/>
        <end position="93"/>
    </location>
</feature>
<keyword evidence="7 8" id="KW-0460">Magnesium</keyword>
<dbReference type="GO" id="GO:0009358">
    <property type="term" value="C:polyphosphate kinase complex"/>
    <property type="evidence" value="ECO:0007669"/>
    <property type="project" value="InterPro"/>
</dbReference>
<evidence type="ECO:0000313" key="17">
    <source>
        <dbReference type="Proteomes" id="UP001139125"/>
    </source>
</evidence>
<dbReference type="CDD" id="cd09168">
    <property type="entry name" value="PLDc_PaPPK1_C2_like"/>
    <property type="match status" value="1"/>
</dbReference>
<feature type="binding site" evidence="8">
    <location>
        <position position="458"/>
    </location>
    <ligand>
        <name>Mg(2+)</name>
        <dbReference type="ChEBI" id="CHEBI:18420"/>
    </ligand>
</feature>
<dbReference type="InterPro" id="IPR036832">
    <property type="entry name" value="PPK_N_dom_sf"/>
</dbReference>
<dbReference type="SUPFAM" id="SSF140356">
    <property type="entry name" value="PPK N-terminal domain-like"/>
    <property type="match status" value="1"/>
</dbReference>
<protein>
    <recommendedName>
        <fullName evidence="8 9">Polyphosphate kinase</fullName>
        <ecNumber evidence="8 9">2.7.4.1</ecNumber>
    </recommendedName>
    <alternativeName>
        <fullName evidence="8">ATP-polyphosphate phosphotransferase</fullName>
    </alternativeName>
    <alternativeName>
        <fullName evidence="8">Polyphosphoric acid kinase</fullName>
    </alternativeName>
</protein>
<evidence type="ECO:0000256" key="3">
    <source>
        <dbReference type="ARBA" id="ARBA00022723"/>
    </source>
</evidence>
<keyword evidence="10" id="KW-0175">Coiled coil</keyword>
<dbReference type="NCBIfam" id="NF003918">
    <property type="entry name" value="PRK05443.1-2"/>
    <property type="match status" value="1"/>
</dbReference>
<feature type="binding site" evidence="8">
    <location>
        <position position="645"/>
    </location>
    <ligand>
        <name>ATP</name>
        <dbReference type="ChEBI" id="CHEBI:30616"/>
    </ligand>
</feature>
<dbReference type="HAMAP" id="MF_00347">
    <property type="entry name" value="Polyphosphate_kinase"/>
    <property type="match status" value="1"/>
</dbReference>
<keyword evidence="1 8" id="KW-0597">Phosphoprotein</keyword>
<dbReference type="NCBIfam" id="TIGR03705">
    <property type="entry name" value="poly_P_kin"/>
    <property type="match status" value="1"/>
</dbReference>
<dbReference type="EC" id="2.7.4.1" evidence="8 9"/>
<evidence type="ECO:0000256" key="11">
    <source>
        <dbReference type="SAM" id="MobiDB-lite"/>
    </source>
</evidence>
<evidence type="ECO:0000256" key="10">
    <source>
        <dbReference type="SAM" id="Coils"/>
    </source>
</evidence>
<dbReference type="SUPFAM" id="SSF143724">
    <property type="entry name" value="PHP14-like"/>
    <property type="match status" value="1"/>
</dbReference>
<dbReference type="GO" id="GO:0008976">
    <property type="term" value="F:polyphosphate kinase activity"/>
    <property type="evidence" value="ECO:0007669"/>
    <property type="project" value="UniProtKB-UniRule"/>
</dbReference>
<feature type="domain" description="Polyphosphate kinase middle" evidence="12">
    <location>
        <begin position="173"/>
        <end position="351"/>
    </location>
</feature>
<comment type="catalytic activity">
    <reaction evidence="8 9">
        <text>[phosphate](n) + ATP = [phosphate](n+1) + ADP</text>
        <dbReference type="Rhea" id="RHEA:19573"/>
        <dbReference type="Rhea" id="RHEA-COMP:9859"/>
        <dbReference type="Rhea" id="RHEA-COMP:14280"/>
        <dbReference type="ChEBI" id="CHEBI:16838"/>
        <dbReference type="ChEBI" id="CHEBI:30616"/>
        <dbReference type="ChEBI" id="CHEBI:456216"/>
        <dbReference type="EC" id="2.7.4.1"/>
    </reaction>
</comment>
<evidence type="ECO:0000256" key="2">
    <source>
        <dbReference type="ARBA" id="ARBA00022679"/>
    </source>
</evidence>
<dbReference type="FunFam" id="3.30.870.10:FF:000001">
    <property type="entry name" value="Polyphosphate kinase"/>
    <property type="match status" value="1"/>
</dbReference>
<evidence type="ECO:0000259" key="12">
    <source>
        <dbReference type="Pfam" id="PF02503"/>
    </source>
</evidence>
<keyword evidence="4 8" id="KW-0547">Nucleotide-binding</keyword>
<dbReference type="GO" id="GO:0006799">
    <property type="term" value="P:polyphosphate biosynthetic process"/>
    <property type="evidence" value="ECO:0007669"/>
    <property type="project" value="UniProtKB-UniRule"/>
</dbReference>
<evidence type="ECO:0000256" key="1">
    <source>
        <dbReference type="ARBA" id="ARBA00022553"/>
    </source>
</evidence>
<feature type="binding site" evidence="8">
    <location>
        <position position="521"/>
    </location>
    <ligand>
        <name>ATP</name>
        <dbReference type="ChEBI" id="CHEBI:30616"/>
    </ligand>
</feature>
<feature type="domain" description="Polyphosphate kinase C-terminal" evidence="14">
    <location>
        <begin position="556"/>
        <end position="723"/>
    </location>
</feature>
<dbReference type="RefSeq" id="WP_255133877.1">
    <property type="nucleotide sequence ID" value="NZ_JANDBC010000001.1"/>
</dbReference>
<dbReference type="Pfam" id="PF02503">
    <property type="entry name" value="PP_kinase"/>
    <property type="match status" value="1"/>
</dbReference>
<organism evidence="16 17">
    <name type="scientific">Gracilimonas sediminicola</name>
    <dbReference type="NCBI Taxonomy" id="2952158"/>
    <lineage>
        <taxon>Bacteria</taxon>
        <taxon>Pseudomonadati</taxon>
        <taxon>Balneolota</taxon>
        <taxon>Balneolia</taxon>
        <taxon>Balneolales</taxon>
        <taxon>Balneolaceae</taxon>
        <taxon>Gracilimonas</taxon>
    </lineage>
</organism>
<dbReference type="Pfam" id="PF13090">
    <property type="entry name" value="PP_kinase_C"/>
    <property type="match status" value="1"/>
</dbReference>
<feature type="domain" description="Polyphosphate kinase N-terminal" evidence="13">
    <location>
        <begin position="58"/>
        <end position="163"/>
    </location>
</feature>
<dbReference type="InterPro" id="IPR041108">
    <property type="entry name" value="PP_kinase_C_1"/>
</dbReference>
<keyword evidence="17" id="KW-1185">Reference proteome</keyword>
<dbReference type="SUPFAM" id="SSF56024">
    <property type="entry name" value="Phospholipase D/nuclease"/>
    <property type="match status" value="2"/>
</dbReference>
<comment type="caution">
    <text evidence="16">The sequence shown here is derived from an EMBL/GenBank/DDBJ whole genome shotgun (WGS) entry which is preliminary data.</text>
</comment>
<reference evidence="16" key="1">
    <citation type="submission" date="2022-06" db="EMBL/GenBank/DDBJ databases">
        <title>Gracilimonas sp. CAU 1638 isolated from sea sediment.</title>
        <authorList>
            <person name="Kim W."/>
        </authorList>
    </citation>
    <scope>NUCLEOTIDE SEQUENCE</scope>
    <source>
        <strain evidence="16">CAU 1638</strain>
    </source>
</reference>
<comment type="function">
    <text evidence="8 9">Catalyzes the reversible transfer of the terminal phosphate of ATP to form a long-chain polyphosphate (polyP).</text>
</comment>
<evidence type="ECO:0000259" key="15">
    <source>
        <dbReference type="Pfam" id="PF17941"/>
    </source>
</evidence>
<proteinExistence type="inferred from homology"/>
<dbReference type="NCBIfam" id="NF003917">
    <property type="entry name" value="PRK05443.1-1"/>
    <property type="match status" value="1"/>
</dbReference>
<dbReference type="InterPro" id="IPR025198">
    <property type="entry name" value="PPK_N_dom"/>
</dbReference>
<dbReference type="Pfam" id="PF17941">
    <property type="entry name" value="PP_kinase_C_1"/>
    <property type="match status" value="1"/>
</dbReference>
<feature type="active site" description="Phosphohistidine intermediate" evidence="8">
    <location>
        <position position="488"/>
    </location>
</feature>
<evidence type="ECO:0000256" key="7">
    <source>
        <dbReference type="ARBA" id="ARBA00022842"/>
    </source>
</evidence>
<comment type="similarity">
    <text evidence="8 9">Belongs to the polyphosphate kinase 1 (PPK1) family.</text>
</comment>
<keyword evidence="3 8" id="KW-0479">Metal-binding</keyword>
<evidence type="ECO:0000259" key="13">
    <source>
        <dbReference type="Pfam" id="PF13089"/>
    </source>
</evidence>
<dbReference type="Proteomes" id="UP001139125">
    <property type="component" value="Unassembled WGS sequence"/>
</dbReference>
<dbReference type="EMBL" id="JANDBC010000001">
    <property type="protein sequence ID" value="MCP9291174.1"/>
    <property type="molecule type" value="Genomic_DNA"/>
</dbReference>
<comment type="PTM">
    <text evidence="8 9">An intermediate of this reaction is the autophosphorylated ppk in which a phosphate is covalently linked to a histidine residue through a N-P bond.</text>
</comment>
<dbReference type="PIRSF" id="PIRSF015589">
    <property type="entry name" value="PP_kinase"/>
    <property type="match status" value="1"/>
</dbReference>
<evidence type="ECO:0000313" key="16">
    <source>
        <dbReference type="EMBL" id="MCP9291174.1"/>
    </source>
</evidence>
<accession>A0A9X2L2Q8</accession>
<dbReference type="GO" id="GO:0046872">
    <property type="term" value="F:metal ion binding"/>
    <property type="evidence" value="ECO:0007669"/>
    <property type="project" value="UniProtKB-KW"/>
</dbReference>
<keyword evidence="6 8" id="KW-0067">ATP-binding</keyword>
<keyword evidence="2 8" id="KW-0808">Transferase</keyword>
<name>A0A9X2L2Q8_9BACT</name>
<dbReference type="Pfam" id="PF13089">
    <property type="entry name" value="PP_kinase_N"/>
    <property type="match status" value="1"/>
</dbReference>
<dbReference type="Gene3D" id="1.20.58.310">
    <property type="entry name" value="Polyphosphate kinase N-terminal domain"/>
    <property type="match status" value="1"/>
</dbReference>
<dbReference type="InterPro" id="IPR036830">
    <property type="entry name" value="PP_kinase_middle_dom_sf"/>
</dbReference>
<sequence>MKKTSLSPDEVNFDPSVTEKSKIAKKRANPKKNEILKQKGMHKDLRSSNLKIFGSDYFFNYELSWLKFNERVLAEAQNEKNKILERVKFLSIVCSNLDEFFQKRVGGLKRQLLAGVKELSVDGMTPSDQLKSVRHEVQNMIEAYRSCFFEDLVPKLSQKGIQIKSYSDLTDYQKSVSDRYFQKQVYPIVTPLAVDESHPFPFISNKSLSFAIELVNPRTKEKSFARLKIPANRNRFVQVHRKGNKVILVPIEDIIREKMDHFFPGMKVLSAHMFRVTRNASVDRNEEEAEDLLETIEDELRERKFAEIVRLEIDAEMPKHLKKYLIKNLNINWQDVYEMKGTIGLADSMEIAKLSGFNRLKERVWTPVLHPSLKHNPEEEIPSIFEVIKKGDFMVHHPYHSFELSTQRFVEEAARDPKVLAIKQTLYRTSKDSPLMHSLMNAAEEGKQVAVLVEIKARFDEERNINWAQKLENFGVHVAYGIPGLKIHTKLTMVVREESDGLRTYCHIGTGNYHPDTAQLYEDLALFTCDEKLCSDVTDIFNLLTGYAPEQTFEKLLVAPNHMRKQMNELIEKEVKEARKGNPARIIAKMNSLEDPMIIQKLYEASQIGVKIDLIVRGVCRLVPGKEGMSENITVHSIIGRYLEHSRVYYFHHGGEHKYFIGSADWMHRNLDARVEAITPIEKTELKKYLQFVINIYFNDNKQRWLLMEDGSYQRAQKEKGDSKLSAHDFLMNHMKEGAEPIPQVHSE</sequence>
<dbReference type="Gene3D" id="3.30.870.10">
    <property type="entry name" value="Endonuclease Chain A"/>
    <property type="match status" value="2"/>
</dbReference>
<evidence type="ECO:0000256" key="6">
    <source>
        <dbReference type="ARBA" id="ARBA00022840"/>
    </source>
</evidence>
<feature type="binding site" evidence="8">
    <location>
        <position position="428"/>
    </location>
    <ligand>
        <name>Mg(2+)</name>
        <dbReference type="ChEBI" id="CHEBI:18420"/>
    </ligand>
</feature>
<dbReference type="CDD" id="cd09165">
    <property type="entry name" value="PLDc_PaPPK1_C1_like"/>
    <property type="match status" value="1"/>
</dbReference>
<evidence type="ECO:0000256" key="5">
    <source>
        <dbReference type="ARBA" id="ARBA00022777"/>
    </source>
</evidence>